<dbReference type="Gene3D" id="6.10.340.10">
    <property type="match status" value="1"/>
</dbReference>
<keyword evidence="7 9" id="KW-0807">Transducer</keyword>
<reference evidence="14 15" key="1">
    <citation type="submission" date="2022-04" db="EMBL/GenBank/DDBJ databases">
        <title>Positive selection, recombination, and allopatry shape intraspecific diversity of widespread and dominant cyanobacteria.</title>
        <authorList>
            <person name="Wei J."/>
            <person name="Shu W."/>
            <person name="Hu C."/>
        </authorList>
    </citation>
    <scope>NUCLEOTIDE SEQUENCE [LARGE SCALE GENOMIC DNA]</scope>
    <source>
        <strain evidence="14 15">AS-A4</strain>
    </source>
</reference>
<evidence type="ECO:0000256" key="3">
    <source>
        <dbReference type="ARBA" id="ARBA00022500"/>
    </source>
</evidence>
<comment type="subcellular location">
    <subcellularLocation>
        <location evidence="1">Cell membrane</location>
        <topology evidence="1">Multi-pass membrane protein</topology>
    </subcellularLocation>
</comment>
<dbReference type="SUPFAM" id="SSF103190">
    <property type="entry name" value="Sensory domain-like"/>
    <property type="match status" value="1"/>
</dbReference>
<feature type="domain" description="HAMP" evidence="13">
    <location>
        <begin position="446"/>
        <end position="499"/>
    </location>
</feature>
<dbReference type="InterPro" id="IPR029151">
    <property type="entry name" value="Sensor-like_sf"/>
</dbReference>
<dbReference type="EMBL" id="JAMPLM010000021">
    <property type="protein sequence ID" value="MEP1060697.1"/>
    <property type="molecule type" value="Genomic_DNA"/>
</dbReference>
<dbReference type="Gene3D" id="1.10.287.950">
    <property type="entry name" value="Methyl-accepting chemotaxis protein"/>
    <property type="match status" value="1"/>
</dbReference>
<dbReference type="Proteomes" id="UP001476950">
    <property type="component" value="Unassembled WGS sequence"/>
</dbReference>
<dbReference type="Pfam" id="PF00015">
    <property type="entry name" value="MCPsignal"/>
    <property type="match status" value="1"/>
</dbReference>
<keyword evidence="2" id="KW-1003">Cell membrane</keyword>
<evidence type="ECO:0000259" key="13">
    <source>
        <dbReference type="PROSITE" id="PS50885"/>
    </source>
</evidence>
<name>A0ABV0KN78_9CYAN</name>
<evidence type="ECO:0000256" key="8">
    <source>
        <dbReference type="ARBA" id="ARBA00029447"/>
    </source>
</evidence>
<feature type="domain" description="Methyl-accepting transducer" evidence="12">
    <location>
        <begin position="576"/>
        <end position="812"/>
    </location>
</feature>
<accession>A0ABV0KN78</accession>
<evidence type="ECO:0000256" key="2">
    <source>
        <dbReference type="ARBA" id="ARBA00022475"/>
    </source>
</evidence>
<feature type="region of interest" description="Disordered" evidence="11">
    <location>
        <begin position="1"/>
        <end position="36"/>
    </location>
</feature>
<dbReference type="PROSITE" id="PS50885">
    <property type="entry name" value="HAMP"/>
    <property type="match status" value="2"/>
</dbReference>
<evidence type="ECO:0000259" key="12">
    <source>
        <dbReference type="PROSITE" id="PS50111"/>
    </source>
</evidence>
<evidence type="ECO:0000256" key="1">
    <source>
        <dbReference type="ARBA" id="ARBA00004651"/>
    </source>
</evidence>
<keyword evidence="6" id="KW-0472">Membrane</keyword>
<dbReference type="SUPFAM" id="SSF58104">
    <property type="entry name" value="Methyl-accepting chemotaxis protein (MCP) signaling domain"/>
    <property type="match status" value="1"/>
</dbReference>
<evidence type="ECO:0000256" key="4">
    <source>
        <dbReference type="ARBA" id="ARBA00022692"/>
    </source>
</evidence>
<feature type="coiled-coil region" evidence="10">
    <location>
        <begin position="612"/>
        <end position="639"/>
    </location>
</feature>
<dbReference type="CDD" id="cd11386">
    <property type="entry name" value="MCP_signal"/>
    <property type="match status" value="1"/>
</dbReference>
<evidence type="ECO:0000256" key="7">
    <source>
        <dbReference type="ARBA" id="ARBA00023224"/>
    </source>
</evidence>
<evidence type="ECO:0000256" key="10">
    <source>
        <dbReference type="SAM" id="Coils"/>
    </source>
</evidence>
<dbReference type="Pfam" id="PF00672">
    <property type="entry name" value="HAMP"/>
    <property type="match status" value="2"/>
</dbReference>
<gene>
    <name evidence="14" type="ORF">NDI38_19885</name>
</gene>
<dbReference type="CDD" id="cd06225">
    <property type="entry name" value="HAMP"/>
    <property type="match status" value="2"/>
</dbReference>
<keyword evidence="5" id="KW-1133">Transmembrane helix</keyword>
<dbReference type="SMART" id="SM00304">
    <property type="entry name" value="HAMP"/>
    <property type="match status" value="2"/>
</dbReference>
<keyword evidence="15" id="KW-1185">Reference proteome</keyword>
<keyword evidence="4" id="KW-0812">Transmembrane</keyword>
<keyword evidence="3" id="KW-0145">Chemotaxis</keyword>
<dbReference type="InterPro" id="IPR003660">
    <property type="entry name" value="HAMP_dom"/>
</dbReference>
<comment type="caution">
    <text evidence="14">The sequence shown here is derived from an EMBL/GenBank/DDBJ whole genome shotgun (WGS) entry which is preliminary data.</text>
</comment>
<proteinExistence type="inferred from homology"/>
<dbReference type="InterPro" id="IPR033463">
    <property type="entry name" value="sCache_3"/>
</dbReference>
<dbReference type="PANTHER" id="PTHR32089">
    <property type="entry name" value="METHYL-ACCEPTING CHEMOTAXIS PROTEIN MCPB"/>
    <property type="match status" value="1"/>
</dbReference>
<dbReference type="RefSeq" id="WP_190446860.1">
    <property type="nucleotide sequence ID" value="NZ_JAMPLM010000021.1"/>
</dbReference>
<evidence type="ECO:0000313" key="15">
    <source>
        <dbReference type="Proteomes" id="UP001476950"/>
    </source>
</evidence>
<evidence type="ECO:0000256" key="11">
    <source>
        <dbReference type="SAM" id="MobiDB-lite"/>
    </source>
</evidence>
<sequence length="849" mass="90231">MLDQRPTPSASNGKVPTSLDDSLLTSQPQPLESAEVSPNAKVPAVWWRQFNQSWDNLSIRLKLTLLLVAAAAVPAVIVTEGIGRIAQNDLIDGLQVGLQRGMDTLDEGIRSAQEDSKVDANTIGHLVETAAIDLSNPKEVAANRSRLQYFIADANILEAGEQQSFIVLTDAQGRVIAQNNQILAENFASYPALPKDGSAPAPATFRPVTVPVGASLADLPIFKEALSRNKLLDGVELLKSDQLKRLGLAEQAAINVRSQDTKGLAEAKQPAPEGTYDIDQGKIGLVAMAVHPLSVKGRVVGSAIVGRVLNRDFGVVDRVKQTAGVATATLFAQDWRVNTNVPYSDKSTRAIGTRASREVADQVLTQGKTFTGRANIVGDTYLTLYKPLYDHRRTLNPAQAKPIGILYVGDPENKVNQVLQKQQLIGHGIGVGSLALAGLFAVGVAGTFSRPLKRLARFAQQVGEGNSGVRLEATERQDEIGILARELNQMTVSIETNLEAARYQEELRGQEAIQQRQGKEALQKRAMELLIEVDPVSRGDLTTRAKVTEDEIGTIADSYNATVGSLRKIVTQVQAAAQQVAATAGSSEDSVQVLSSEALQQVKEITIALDRIQEMSLSIQAVAANAEQAEATVQQAAKTVEEGDAAMNRTVDGIIAIRETVAETSKKVKRLGESSQKISKVVNLIGSFAAQTNLLALNASIEAARAGEEGRGFAVVADEVRSLARQSAAATADIEKLVADIQTETNDVVAAMEAGTEQVVTGTKLVDETRQSLNKITAASAQISALVEAIAQATVTQSQASEAVSQTMNDVAASANKTSTGAAEVSTSFKDLLAVAQALQANVGQFKVN</sequence>
<feature type="compositionally biased region" description="Polar residues" evidence="11">
    <location>
        <begin position="1"/>
        <end position="30"/>
    </location>
</feature>
<dbReference type="PANTHER" id="PTHR32089:SF114">
    <property type="entry name" value="METHYL-ACCEPTING CHEMOTAXIS PROTEIN MCPB"/>
    <property type="match status" value="1"/>
</dbReference>
<keyword evidence="10" id="KW-0175">Coiled coil</keyword>
<protein>
    <submittedName>
        <fullName evidence="14">Methyl-accepting chemotaxis protein</fullName>
    </submittedName>
</protein>
<dbReference type="PROSITE" id="PS50111">
    <property type="entry name" value="CHEMOTAXIS_TRANSDUC_2"/>
    <property type="match status" value="1"/>
</dbReference>
<organism evidence="14 15">
    <name type="scientific">Stenomitos frigidus AS-A4</name>
    <dbReference type="NCBI Taxonomy" id="2933935"/>
    <lineage>
        <taxon>Bacteria</taxon>
        <taxon>Bacillati</taxon>
        <taxon>Cyanobacteriota</taxon>
        <taxon>Cyanophyceae</taxon>
        <taxon>Leptolyngbyales</taxon>
        <taxon>Leptolyngbyaceae</taxon>
        <taxon>Stenomitos</taxon>
    </lineage>
</organism>
<dbReference type="Pfam" id="PF17202">
    <property type="entry name" value="sCache_3_3"/>
    <property type="match status" value="1"/>
</dbReference>
<dbReference type="SMART" id="SM00283">
    <property type="entry name" value="MA"/>
    <property type="match status" value="1"/>
</dbReference>
<evidence type="ECO:0000256" key="6">
    <source>
        <dbReference type="ARBA" id="ARBA00023136"/>
    </source>
</evidence>
<feature type="domain" description="HAMP" evidence="13">
    <location>
        <begin position="536"/>
        <end position="571"/>
    </location>
</feature>
<evidence type="ECO:0000256" key="9">
    <source>
        <dbReference type="PROSITE-ProRule" id="PRU00284"/>
    </source>
</evidence>
<evidence type="ECO:0000256" key="5">
    <source>
        <dbReference type="ARBA" id="ARBA00022989"/>
    </source>
</evidence>
<dbReference type="SUPFAM" id="SSF158472">
    <property type="entry name" value="HAMP domain-like"/>
    <property type="match status" value="1"/>
</dbReference>
<dbReference type="InterPro" id="IPR004089">
    <property type="entry name" value="MCPsignal_dom"/>
</dbReference>
<comment type="similarity">
    <text evidence="8">Belongs to the methyl-accepting chemotaxis (MCP) protein family.</text>
</comment>
<evidence type="ECO:0000313" key="14">
    <source>
        <dbReference type="EMBL" id="MEP1060697.1"/>
    </source>
</evidence>